<reference evidence="5" key="1">
    <citation type="journal article" date="2019" name="Int. J. Syst. Evol. Microbiol.">
        <title>The Global Catalogue of Microorganisms (GCM) 10K type strain sequencing project: providing services to taxonomists for standard genome sequencing and annotation.</title>
        <authorList>
            <consortium name="The Broad Institute Genomics Platform"/>
            <consortium name="The Broad Institute Genome Sequencing Center for Infectious Disease"/>
            <person name="Wu L."/>
            <person name="Ma J."/>
        </authorList>
    </citation>
    <scope>NUCLEOTIDE SEQUENCE [LARGE SCALE GENOMIC DNA]</scope>
    <source>
        <strain evidence="5">CECT 7398</strain>
    </source>
</reference>
<evidence type="ECO:0000256" key="1">
    <source>
        <dbReference type="SAM" id="Coils"/>
    </source>
</evidence>
<dbReference type="EMBL" id="JAUFQC010000027">
    <property type="protein sequence ID" value="MDN3611530.1"/>
    <property type="molecule type" value="Genomic_DNA"/>
</dbReference>
<gene>
    <name evidence="4" type="ORF">QWZ16_18180</name>
</gene>
<keyword evidence="3" id="KW-0472">Membrane</keyword>
<sequence length="766" mass="86120">MQEFLIILKVGLFFYAAVTYCSYLSKKSLLKEQRAKLLSNRRDTDLSQEERSAISELFEFEATSSEVYCIDEQFEVHAAPSEDNQGQEKYFLAVADYVIMMGDKAVDYLDEGRICAEVVLYHDILIVIGLNGYHIVDEVNNTHADAPNQELSEEHSQHLADSDQAVLGQQSTSESQHKFDEGSLTNGEIRPETSTQTTENHAPIEHPQTSDLVPTVLKSERPVTLTEAHYLHLSSPFYNMLVPTLLVVAIGIFLHVSNLGLSLEPEWLSAVILATVCSATLLLLKRERPKADPATLVVKQYFGKIKAIETRANKTWIVFITPDGEASVAWIPNEWEHTVNLDCDVQFEIEQSQSAVMRIGLNAVSYQETVKKKPQYIAAAMGLLFGVFFMAGNTHFDWREASVAIVNNHSSYQINRAADWPTSRLKIGDHLSITQPRLCLDSRDKHNRLVYCKEFEYPLASEGFKVTPNAASIEAYIHFITKAPDFWPDMPEEIYNSMVSIAKIKLELGFGRIHGYDRVRRQGEMMMFTTESLQKIAKHIALYCPIDAQSTESNTAKNPSVNRPQLTTTCTDFKQQFGILWNEATSSSCDASLCWDEALQGIVLDDDTAIINSDSAYLSSLRRLKNEIWQTTKASLTPPSPEQASITLNWSGEKNEDMRKIVKLRSKLDQINEKMRIKRLKELLLLQTAAAQQNIEGTILNVSNNGGHLTLTVVEKISKKQALNTIINLALIAFFGLLVALLFVAYLLSGQPRKDKQAKSEGAWIR</sequence>
<feature type="region of interest" description="Disordered" evidence="2">
    <location>
        <begin position="147"/>
        <end position="209"/>
    </location>
</feature>
<name>A0ABT8BZM8_9VIBR</name>
<feature type="transmembrane region" description="Helical" evidence="3">
    <location>
        <begin position="267"/>
        <end position="284"/>
    </location>
</feature>
<evidence type="ECO:0000256" key="3">
    <source>
        <dbReference type="SAM" id="Phobius"/>
    </source>
</evidence>
<evidence type="ECO:0000256" key="2">
    <source>
        <dbReference type="SAM" id="MobiDB-lite"/>
    </source>
</evidence>
<accession>A0ABT8BZM8</accession>
<comment type="caution">
    <text evidence="4">The sequence shown here is derived from an EMBL/GenBank/DDBJ whole genome shotgun (WGS) entry which is preliminary data.</text>
</comment>
<feature type="transmembrane region" description="Helical" evidence="3">
    <location>
        <begin position="6"/>
        <end position="24"/>
    </location>
</feature>
<evidence type="ECO:0000313" key="4">
    <source>
        <dbReference type="EMBL" id="MDN3611530.1"/>
    </source>
</evidence>
<feature type="transmembrane region" description="Helical" evidence="3">
    <location>
        <begin position="376"/>
        <end position="396"/>
    </location>
</feature>
<dbReference type="Proteomes" id="UP001238540">
    <property type="component" value="Unassembled WGS sequence"/>
</dbReference>
<protein>
    <submittedName>
        <fullName evidence="4">Uncharacterized protein</fullName>
    </submittedName>
</protein>
<keyword evidence="1" id="KW-0175">Coiled coil</keyword>
<dbReference type="RefSeq" id="WP_170882698.1">
    <property type="nucleotide sequence ID" value="NZ_JABEYA020000005.1"/>
</dbReference>
<feature type="transmembrane region" description="Helical" evidence="3">
    <location>
        <begin position="726"/>
        <end position="748"/>
    </location>
</feature>
<keyword evidence="3" id="KW-0812">Transmembrane</keyword>
<keyword evidence="5" id="KW-1185">Reference proteome</keyword>
<proteinExistence type="predicted"/>
<feature type="coiled-coil region" evidence="1">
    <location>
        <begin position="654"/>
        <end position="681"/>
    </location>
</feature>
<keyword evidence="3" id="KW-1133">Transmembrane helix</keyword>
<feature type="compositionally biased region" description="Basic and acidic residues" evidence="2">
    <location>
        <begin position="152"/>
        <end position="161"/>
    </location>
</feature>
<organism evidence="4 5">
    <name type="scientific">Vibrio ostreicida</name>
    <dbReference type="NCBI Taxonomy" id="526588"/>
    <lineage>
        <taxon>Bacteria</taxon>
        <taxon>Pseudomonadati</taxon>
        <taxon>Pseudomonadota</taxon>
        <taxon>Gammaproteobacteria</taxon>
        <taxon>Vibrionales</taxon>
        <taxon>Vibrionaceae</taxon>
        <taxon>Vibrio</taxon>
    </lineage>
</organism>
<evidence type="ECO:0000313" key="5">
    <source>
        <dbReference type="Proteomes" id="UP001238540"/>
    </source>
</evidence>
<feature type="transmembrane region" description="Helical" evidence="3">
    <location>
        <begin position="237"/>
        <end position="255"/>
    </location>
</feature>